<dbReference type="GO" id="GO:0051603">
    <property type="term" value="P:proteolysis involved in protein catabolic process"/>
    <property type="evidence" value="ECO:0007669"/>
    <property type="project" value="TreeGrafter"/>
</dbReference>
<keyword evidence="2" id="KW-0479">Metal-binding</keyword>
<evidence type="ECO:0000256" key="3">
    <source>
        <dbReference type="ARBA" id="ARBA00022801"/>
    </source>
</evidence>
<reference evidence="8" key="1">
    <citation type="submission" date="2021-09" db="EMBL/GenBank/DDBJ databases">
        <title>Genome of Aequorivita sp. strain F47161.</title>
        <authorList>
            <person name="Wang Y."/>
        </authorList>
    </citation>
    <scope>NUCLEOTIDE SEQUENCE</scope>
    <source>
        <strain evidence="8">F47161</strain>
    </source>
</reference>
<keyword evidence="5 6" id="KW-0482">Metalloprotease</keyword>
<dbReference type="PANTHER" id="PTHR22726:SF1">
    <property type="entry name" value="METALLOENDOPEPTIDASE OMA1, MITOCHONDRIAL"/>
    <property type="match status" value="1"/>
</dbReference>
<feature type="domain" description="Peptidase M48" evidence="7">
    <location>
        <begin position="95"/>
        <end position="312"/>
    </location>
</feature>
<dbReference type="GO" id="GO:0046872">
    <property type="term" value="F:metal ion binding"/>
    <property type="evidence" value="ECO:0007669"/>
    <property type="project" value="UniProtKB-KW"/>
</dbReference>
<name>A0A9X1U1U0_9FLAO</name>
<comment type="cofactor">
    <cofactor evidence="6">
        <name>Zn(2+)</name>
        <dbReference type="ChEBI" id="CHEBI:29105"/>
    </cofactor>
    <text evidence="6">Binds 1 zinc ion per subunit.</text>
</comment>
<evidence type="ECO:0000256" key="5">
    <source>
        <dbReference type="ARBA" id="ARBA00023049"/>
    </source>
</evidence>
<keyword evidence="9" id="KW-1185">Reference proteome</keyword>
<dbReference type="PANTHER" id="PTHR22726">
    <property type="entry name" value="METALLOENDOPEPTIDASE OMA1"/>
    <property type="match status" value="1"/>
</dbReference>
<keyword evidence="4 6" id="KW-0862">Zinc</keyword>
<comment type="caution">
    <text evidence="8">The sequence shown here is derived from an EMBL/GenBank/DDBJ whole genome shotgun (WGS) entry which is preliminary data.</text>
</comment>
<dbReference type="Proteomes" id="UP001139461">
    <property type="component" value="Unassembled WGS sequence"/>
</dbReference>
<evidence type="ECO:0000259" key="7">
    <source>
        <dbReference type="Pfam" id="PF01435"/>
    </source>
</evidence>
<evidence type="ECO:0000256" key="1">
    <source>
        <dbReference type="ARBA" id="ARBA00022670"/>
    </source>
</evidence>
<evidence type="ECO:0000256" key="6">
    <source>
        <dbReference type="RuleBase" id="RU003983"/>
    </source>
</evidence>
<dbReference type="Pfam" id="PF01435">
    <property type="entry name" value="Peptidase_M48"/>
    <property type="match status" value="1"/>
</dbReference>
<accession>A0A9X1U1U0</accession>
<dbReference type="InterPro" id="IPR051156">
    <property type="entry name" value="Mito/Outer_Membr_Metalloprot"/>
</dbReference>
<evidence type="ECO:0000313" key="9">
    <source>
        <dbReference type="Proteomes" id="UP001139461"/>
    </source>
</evidence>
<evidence type="ECO:0000256" key="2">
    <source>
        <dbReference type="ARBA" id="ARBA00022723"/>
    </source>
</evidence>
<dbReference type="Gene3D" id="3.30.2010.10">
    <property type="entry name" value="Metalloproteases ('zincins'), catalytic domain"/>
    <property type="match status" value="1"/>
</dbReference>
<protein>
    <submittedName>
        <fullName evidence="8">M48 family metalloprotease</fullName>
        <ecNumber evidence="8">3.4.24.-</ecNumber>
    </submittedName>
</protein>
<keyword evidence="3 6" id="KW-0378">Hydrolase</keyword>
<gene>
    <name evidence="8" type="ORF">K8089_02405</name>
</gene>
<dbReference type="AlphaFoldDB" id="A0A9X1U1U0"/>
<keyword evidence="1 6" id="KW-0645">Protease</keyword>
<dbReference type="RefSeq" id="WP_237601677.1">
    <property type="nucleotide sequence ID" value="NZ_JAIRBA010000003.1"/>
</dbReference>
<dbReference type="InterPro" id="IPR001915">
    <property type="entry name" value="Peptidase_M48"/>
</dbReference>
<comment type="similarity">
    <text evidence="6">Belongs to the peptidase M48 family.</text>
</comment>
<evidence type="ECO:0000256" key="4">
    <source>
        <dbReference type="ARBA" id="ARBA00022833"/>
    </source>
</evidence>
<organism evidence="8 9">
    <name type="scientific">Aequorivita vitellina</name>
    <dbReference type="NCBI Taxonomy" id="2874475"/>
    <lineage>
        <taxon>Bacteria</taxon>
        <taxon>Pseudomonadati</taxon>
        <taxon>Bacteroidota</taxon>
        <taxon>Flavobacteriia</taxon>
        <taxon>Flavobacteriales</taxon>
        <taxon>Flavobacteriaceae</taxon>
        <taxon>Aequorivita</taxon>
    </lineage>
</organism>
<dbReference type="GO" id="GO:0004222">
    <property type="term" value="F:metalloendopeptidase activity"/>
    <property type="evidence" value="ECO:0007669"/>
    <property type="project" value="InterPro"/>
</dbReference>
<sequence length="435" mass="51525">MKHFNFLIFLFAPMLFSQELTPIDTADFATRKMLVAEYKTAFEIFNDKINKKHKGRIKRELRDIYEFSQEEFIRTIEKREFILDARFTEYISTLSDKLNTKLNTNDVSDFKILVSRSNNPNAYCMPGDILVINIGLFRFFNNEEQLLSVICHELGHKQLRHPENTLLSKVTLNNSEALKARLRNIERKKVGQNDEAFALMKNILYSEGGKRRIEEQQADSLGYLLFRKMGLPNSSFLEALYLLKEFDSIPSIEIVQKDYETLFDLSEQPFKDQWLEVEDFSKYNYSFYKEKISADSLKTHPELEERILKLKKDFSELNNPLIPEPKIDTSSTFYKLKLVANQEVITNYIEKEDYGKGIYFNIARLIDEPKNDYLKKLLGQNFLLLYEAKKQYTFNKYVAYVTPEMEDESYIRYLSFLWNLNLDEMKNISDYYLQN</sequence>
<proteinExistence type="inferred from homology"/>
<dbReference type="EC" id="3.4.24.-" evidence="8"/>
<dbReference type="GO" id="GO:0016020">
    <property type="term" value="C:membrane"/>
    <property type="evidence" value="ECO:0007669"/>
    <property type="project" value="TreeGrafter"/>
</dbReference>
<evidence type="ECO:0000313" key="8">
    <source>
        <dbReference type="EMBL" id="MCG2417858.1"/>
    </source>
</evidence>
<dbReference type="EMBL" id="JAIRBA010000003">
    <property type="protein sequence ID" value="MCG2417858.1"/>
    <property type="molecule type" value="Genomic_DNA"/>
</dbReference>